<reference evidence="2" key="2">
    <citation type="submission" date="2020-02" db="EMBL/GenBank/DDBJ databases">
        <title>Identification and distribution of gene clusters putatively required for synthesis of sphingolipid metabolism inhibitors in phylogenetically diverse species of the filamentous fungus Fusarium.</title>
        <authorList>
            <person name="Kim H.-S."/>
            <person name="Busman M."/>
            <person name="Brown D.W."/>
            <person name="Divon H."/>
            <person name="Uhlig S."/>
            <person name="Proctor R.H."/>
        </authorList>
    </citation>
    <scope>NUCLEOTIDE SEQUENCE</scope>
    <source>
        <strain evidence="2">NRRL 25174</strain>
    </source>
</reference>
<evidence type="ECO:0000313" key="2">
    <source>
        <dbReference type="EMBL" id="KAF4331753.1"/>
    </source>
</evidence>
<dbReference type="Pfam" id="PF22939">
    <property type="entry name" value="WHD_GPIID"/>
    <property type="match status" value="1"/>
</dbReference>
<dbReference type="AlphaFoldDB" id="A0A9P5DRH6"/>
<name>A0A9P5DRH6_9HYPO</name>
<dbReference type="InterPro" id="IPR054471">
    <property type="entry name" value="GPIID_WHD"/>
</dbReference>
<evidence type="ECO:0000259" key="1">
    <source>
        <dbReference type="Pfam" id="PF22939"/>
    </source>
</evidence>
<gene>
    <name evidence="2" type="ORF">FBEOM_14479</name>
</gene>
<dbReference type="EMBL" id="PVQB02001437">
    <property type="protein sequence ID" value="KAF4331753.1"/>
    <property type="molecule type" value="Genomic_DNA"/>
</dbReference>
<dbReference type="Proteomes" id="UP000730481">
    <property type="component" value="Unassembled WGS sequence"/>
</dbReference>
<comment type="caution">
    <text evidence="2">The sequence shown here is derived from an EMBL/GenBank/DDBJ whole genome shotgun (WGS) entry which is preliminary data.</text>
</comment>
<dbReference type="PANTHER" id="PTHR10039:SF10">
    <property type="entry name" value="NACHT DOMAIN-CONTAINING PROTEIN"/>
    <property type="match status" value="1"/>
</dbReference>
<protein>
    <submittedName>
        <fullName evidence="2">Heterokaryon incompatibility protein het-E-1</fullName>
    </submittedName>
</protein>
<accession>A0A9P5DRH6</accession>
<evidence type="ECO:0000313" key="3">
    <source>
        <dbReference type="Proteomes" id="UP000730481"/>
    </source>
</evidence>
<proteinExistence type="predicted"/>
<dbReference type="PANTHER" id="PTHR10039">
    <property type="entry name" value="AMELOGENIN"/>
    <property type="match status" value="1"/>
</dbReference>
<dbReference type="OrthoDB" id="7464126at2759"/>
<keyword evidence="3" id="KW-1185">Reference proteome</keyword>
<reference evidence="2" key="1">
    <citation type="journal article" date="2017" name="Mycologia">
        <title>Fusarium algeriense, sp. nov., a novel toxigenic crown rot pathogen of durum wheat from Algeria is nested in the Fusarium burgessii species complex.</title>
        <authorList>
            <person name="Laraba I."/>
            <person name="Keddad A."/>
            <person name="Boureghda H."/>
            <person name="Abdallah N."/>
            <person name="Vaughan M.M."/>
            <person name="Proctor R.H."/>
            <person name="Busman M."/>
            <person name="O'Donnell K."/>
        </authorList>
    </citation>
    <scope>NUCLEOTIDE SEQUENCE</scope>
    <source>
        <strain evidence="2">NRRL 25174</strain>
    </source>
</reference>
<feature type="domain" description="GPI inositol-deacylase winged helix" evidence="1">
    <location>
        <begin position="451"/>
        <end position="533"/>
    </location>
</feature>
<sequence length="689" mass="78588">MRVSAAPKTPHSFTFHHIIPNRRLQMALALRKSSRLKPDIRLAQAVSEFEAALTTDQKATFKAWRASATNNAPTMSDVMRLTAEMDLETTKKHGRVRSFGPRMTNLLQAVQQFAALGDVVVGGSQNLIACGVWTVARMTIHAVTGYLSYLEKLSLIFMTVGRNTPRYQAMAAIYSKSKNLQRYLCEYFIVVTKLCHQSFIWRQKSAFSRLSISMSDPDMKDFQSELDIWSSSIKEEVNLLLNQKVDDESKENATFRSLTTRLFESSSHQRRIKTRNQFLQACSQYDHRTTWKQTRKSHGQHAFIVVDGIDKCPREEQHALLAALSKIQSHGYKLCTSVRDPEDTSIWRNHTFRFTANIPDENPEISDYVTSEVASRIRDGRLVIRDPARVKEVEEQLINGACGMFLWVSLQLDSICIEVSDHAIREAIQNLPRDLTETFDRNLARASSKDSKHYHTRILKLLVAARELLTTEQLREAASVIVGETTWNPALQINSIHAVLKFCGSLIMIDEEDNTVRFIHHSARSFCLDERPRADANRAPQTFKSWIFTEEEAERGMGETLVTYLSYNVFETRLSRKVVPKIEAKNIPKMVARSAIRTSSMGDLADKFLRLRSQMRHDIGPILAEVNTSHGEEDSQQYRLLPYASRNWMHHTSLVTYLHPSCSLSPLVSHARYGLGPDTQLVHKEYKVA</sequence>
<organism evidence="2 3">
    <name type="scientific">Fusarium beomiforme</name>
    <dbReference type="NCBI Taxonomy" id="44412"/>
    <lineage>
        <taxon>Eukaryota</taxon>
        <taxon>Fungi</taxon>
        <taxon>Dikarya</taxon>
        <taxon>Ascomycota</taxon>
        <taxon>Pezizomycotina</taxon>
        <taxon>Sordariomycetes</taxon>
        <taxon>Hypocreomycetidae</taxon>
        <taxon>Hypocreales</taxon>
        <taxon>Nectriaceae</taxon>
        <taxon>Fusarium</taxon>
        <taxon>Fusarium burgessii species complex</taxon>
    </lineage>
</organism>